<reference evidence="3 4" key="1">
    <citation type="submission" date="2019-10" db="EMBL/GenBank/DDBJ databases">
        <authorList>
            <person name="Wolf R A."/>
        </authorList>
    </citation>
    <scope>NUCLEOTIDE SEQUENCE [LARGE SCALE GENOMIC DNA]</scope>
    <source>
        <strain evidence="3">Collinsella_aerofaciens_AK_138A</strain>
    </source>
</reference>
<protein>
    <submittedName>
        <fullName evidence="3">Chromosome partition protein Smc</fullName>
    </submittedName>
</protein>
<evidence type="ECO:0000256" key="1">
    <source>
        <dbReference type="SAM" id="MobiDB-lite"/>
    </source>
</evidence>
<feature type="region of interest" description="Disordered" evidence="1">
    <location>
        <begin position="1117"/>
        <end position="1169"/>
    </location>
</feature>
<evidence type="ECO:0000313" key="4">
    <source>
        <dbReference type="Proteomes" id="UP000330807"/>
    </source>
</evidence>
<sequence length="1327" mass="138863">MGKASITIAVNARWNGKQLDNAEKALRRLTTLSAASSKSTTADLAKQGGAWAELGGKIYNAGVKTEKVGKMLTQSVTVPLVAIGAYAGKTAVQFDTAMANVRKTTNMSNEQIEKLARSAQNLSTKQPVTAETLLNIEALGAQLGVAHDRLESFAEVTSGLDIATNMDFETAGKQMAQFANITQMSQDKFKNYGSTIVDLGNHLATTEADISNMALRLAGAGTAAKFSQADILGMSGAMSSLGIKAEAGGSAMTRIIQDISKNVANGSDAVEEYARVAGMSADQFSDAWKNRPMEAIEALVEGLKRTSDSGEDMNVTLEKLGIKNIRNSDTMRRLANAGDLLRNSVDRANNAWGQNTALQDEVDQRNESLASRLQVLKNKVDSIAISIGRPLVNAVISALEACDPLIQGVGDLADAFSKMDTGQQQFVLAMVGIAAAAGPVLTVLGKLGQGVGTAIAAVSKGAQDFAVWKDALVTTDGAQMRAYASADMLSTKMGIAGNAAAKAAGGADNYVAAWQGYYQTSQRVVDLEGKYATAVTKSSTAADKAKIAVDKYKEAAKLAASADEDGKAAATENASALKAKADAANRAAKASADSVKSIKDEIDVTTKARDTYGKMVDEWSGNTKETAKVAKEIADANNKTKTSVLDSANALKKQADAAKQNSGALKTLGNGVKTAATGFKDFAVGLATSIGPQLAFAAAVTAIGAVVGDFIAQAQKAKEHAEKMSKAMQTGSSIMDNAARNAEGLGDSIGDVAVNADETTQSLIELNESIGDTFTKLSTDSATLDTYVDAIDDLTKKSSLSATEQYRLGEAVKGYNEITGDSVSITNAATGELSKSTDEIDRNAAAWKRNAEMKALSNAASKYLQQEIEAEGKLEIAQAKVTEAQKANTAAINESTEYYKKHKEQIDKAMTSKTPNEYAKKWGQLNGEVTKTGQALKDAQGELDEIGGDFTSAAEKADYFSTRAAALAAGLDESSADMAGKIASSISTMGKGVRNSLDSAGINISDLAVKMQQAGITSEQMSSISKSSFKAMVNSCGGDIDTLVGLINGYNNAPIVDKDANISVNDLQLKDAQGNVAVWNGSTLVDLKGNAIADDTSLTDAQGNVWTWNGSTLIPKHTTGTASGNVADGSAENQSKKYQETESKRSGKTTNHRASGNVVDGSGTRESDRFTQSVNRIPKNHSTHISASADTSAINTFASALSRIPRTVTTFVSQIISKHGNAAGGIRPHAAGGVMMRYHANGAIANRPGAGVPLDIVGEAGAEAIVPLTNRKYSRPFARTIAEQMKQVSGGVSSQVVNNYTLNIDGSSIRGNDRARELIEALVSELV</sequence>
<dbReference type="NCBIfam" id="TIGR01760">
    <property type="entry name" value="tape_meas_TP901"/>
    <property type="match status" value="1"/>
</dbReference>
<evidence type="ECO:0000259" key="2">
    <source>
        <dbReference type="Pfam" id="PF10145"/>
    </source>
</evidence>
<organism evidence="3 4">
    <name type="scientific">Collinsella aerofaciens</name>
    <dbReference type="NCBI Taxonomy" id="74426"/>
    <lineage>
        <taxon>Bacteria</taxon>
        <taxon>Bacillati</taxon>
        <taxon>Actinomycetota</taxon>
        <taxon>Coriobacteriia</taxon>
        <taxon>Coriobacteriales</taxon>
        <taxon>Coriobacteriaceae</taxon>
        <taxon>Collinsella</taxon>
    </lineage>
</organism>
<dbReference type="InterPro" id="IPR010090">
    <property type="entry name" value="Phage_tape_meas"/>
</dbReference>
<dbReference type="Proteomes" id="UP000330807">
    <property type="component" value="Unassembled WGS sequence"/>
</dbReference>
<feature type="compositionally biased region" description="Basic and acidic residues" evidence="1">
    <location>
        <begin position="1134"/>
        <end position="1145"/>
    </location>
</feature>
<feature type="domain" description="Phage tail tape measure protein" evidence="2">
    <location>
        <begin position="118"/>
        <end position="311"/>
    </location>
</feature>
<name>A0A5K1JCK1_9ACTN</name>
<dbReference type="RefSeq" id="WP_156064111.1">
    <property type="nucleotide sequence ID" value="NZ_CABWIH010000051.1"/>
</dbReference>
<proteinExistence type="predicted"/>
<gene>
    <name evidence="3" type="primary">smc_6</name>
    <name evidence="3" type="ORF">LMKDKBCB_02213</name>
</gene>
<evidence type="ECO:0000313" key="3">
    <source>
        <dbReference type="EMBL" id="VWM01686.1"/>
    </source>
</evidence>
<dbReference type="EMBL" id="CABWIH010000051">
    <property type="protein sequence ID" value="VWM01686.1"/>
    <property type="molecule type" value="Genomic_DNA"/>
</dbReference>
<accession>A0A5K1JCK1</accession>
<dbReference type="Pfam" id="PF10145">
    <property type="entry name" value="PhageMin_Tail"/>
    <property type="match status" value="1"/>
</dbReference>